<accession>A0A3P7GVP0</accession>
<dbReference type="AlphaFoldDB" id="A0A3P7GVP0"/>
<sequence length="71" mass="8540">MCWPRANTWSTRSDTTSFEPSLQPENERRIPTQFDETGSTLNDIFRLLYLYKIPFLNKFFLELFKEFAPEN</sequence>
<reference evidence="2" key="1">
    <citation type="submission" date="2018-11" db="EMBL/GenBank/DDBJ databases">
        <authorList>
            <consortium name="Pathogen Informatics"/>
        </authorList>
    </citation>
    <scope>NUCLEOTIDE SEQUENCE [LARGE SCALE GENOMIC DNA]</scope>
</reference>
<protein>
    <submittedName>
        <fullName evidence="2">Uncharacterized protein</fullName>
    </submittedName>
</protein>
<feature type="region of interest" description="Disordered" evidence="1">
    <location>
        <begin position="1"/>
        <end position="27"/>
    </location>
</feature>
<proteinExistence type="predicted"/>
<name>A0A3P7GVP0_TOXCA</name>
<evidence type="ECO:0000313" key="2">
    <source>
        <dbReference type="EMBL" id="VDM45159.1"/>
    </source>
</evidence>
<evidence type="ECO:0000256" key="1">
    <source>
        <dbReference type="SAM" id="MobiDB-lite"/>
    </source>
</evidence>
<feature type="compositionally biased region" description="Polar residues" evidence="1">
    <location>
        <begin position="7"/>
        <end position="24"/>
    </location>
</feature>
<gene>
    <name evidence="2" type="ORF">TCNE_LOCUS13838</name>
</gene>
<dbReference type="EMBL" id="UYWY01021923">
    <property type="protein sequence ID" value="VDM45159.1"/>
    <property type="molecule type" value="Genomic_DNA"/>
</dbReference>
<organism evidence="2">
    <name type="scientific">Toxocara canis</name>
    <name type="common">Canine roundworm</name>
    <dbReference type="NCBI Taxonomy" id="6265"/>
    <lineage>
        <taxon>Eukaryota</taxon>
        <taxon>Metazoa</taxon>
        <taxon>Ecdysozoa</taxon>
        <taxon>Nematoda</taxon>
        <taxon>Chromadorea</taxon>
        <taxon>Rhabditida</taxon>
        <taxon>Spirurina</taxon>
        <taxon>Ascaridomorpha</taxon>
        <taxon>Ascaridoidea</taxon>
        <taxon>Toxocaridae</taxon>
        <taxon>Toxocara</taxon>
    </lineage>
</organism>